<comment type="subcellular location">
    <subcellularLocation>
        <location evidence="1">Cell membrane</location>
        <topology evidence="1">Multi-pass membrane protein</topology>
    </subcellularLocation>
</comment>
<keyword evidence="3" id="KW-1003">Cell membrane</keyword>
<reference evidence="10 12" key="1">
    <citation type="submission" date="2015-09" db="EMBL/GenBank/DDBJ databases">
        <authorList>
            <consortium name="Pathogen Informatics"/>
        </authorList>
    </citation>
    <scope>NUCLEOTIDE SEQUENCE [LARGE SCALE GENOMIC DNA]</scope>
    <source>
        <strain evidence="10 12">2789STDY5834841</strain>
    </source>
</reference>
<keyword evidence="5 8" id="KW-1133">Transmembrane helix</keyword>
<dbReference type="EMBL" id="CYZO01000011">
    <property type="protein sequence ID" value="CUN88933.1"/>
    <property type="molecule type" value="Genomic_DNA"/>
</dbReference>
<evidence type="ECO:0000313" key="12">
    <source>
        <dbReference type="Proteomes" id="UP000095787"/>
    </source>
</evidence>
<evidence type="ECO:0000256" key="2">
    <source>
        <dbReference type="ARBA" id="ARBA00006683"/>
    </source>
</evidence>
<evidence type="ECO:0000256" key="1">
    <source>
        <dbReference type="ARBA" id="ARBA00004651"/>
    </source>
</evidence>
<feature type="domain" description="Polysaccharide chain length determinant N-terminal" evidence="9">
    <location>
        <begin position="11"/>
        <end position="98"/>
    </location>
</feature>
<dbReference type="Proteomes" id="UP000095787">
    <property type="component" value="Unassembled WGS sequence"/>
</dbReference>
<gene>
    <name evidence="10" type="primary">cap8A</name>
    <name evidence="11" type="ORF">EAI93_12030</name>
    <name evidence="10" type="ORF">ERS852456_01065</name>
</gene>
<dbReference type="GO" id="GO:0005886">
    <property type="term" value="C:plasma membrane"/>
    <property type="evidence" value="ECO:0007669"/>
    <property type="project" value="UniProtKB-SubCell"/>
</dbReference>
<dbReference type="PANTHER" id="PTHR32309:SF13">
    <property type="entry name" value="FERRIC ENTEROBACTIN TRANSPORT PROTEIN FEPE"/>
    <property type="match status" value="1"/>
</dbReference>
<keyword evidence="4 8" id="KW-0812">Transmembrane</keyword>
<evidence type="ECO:0000256" key="4">
    <source>
        <dbReference type="ARBA" id="ARBA00022692"/>
    </source>
</evidence>
<evidence type="ECO:0000256" key="5">
    <source>
        <dbReference type="ARBA" id="ARBA00022989"/>
    </source>
</evidence>
<evidence type="ECO:0000259" key="9">
    <source>
        <dbReference type="Pfam" id="PF02706"/>
    </source>
</evidence>
<name>A0A174AL00_9FIRM</name>
<feature type="region of interest" description="Disordered" evidence="7">
    <location>
        <begin position="227"/>
        <end position="252"/>
    </location>
</feature>
<evidence type="ECO:0000313" key="11">
    <source>
        <dbReference type="EMBL" id="RYS77736.1"/>
    </source>
</evidence>
<evidence type="ECO:0000256" key="3">
    <source>
        <dbReference type="ARBA" id="ARBA00022475"/>
    </source>
</evidence>
<comment type="similarity">
    <text evidence="2">Belongs to the CpsC/CapA family.</text>
</comment>
<evidence type="ECO:0000256" key="6">
    <source>
        <dbReference type="ARBA" id="ARBA00023136"/>
    </source>
</evidence>
<accession>A0A174AL00</accession>
<evidence type="ECO:0000313" key="10">
    <source>
        <dbReference type="EMBL" id="CUN88933.1"/>
    </source>
</evidence>
<dbReference type="Proteomes" id="UP000292665">
    <property type="component" value="Unassembled WGS sequence"/>
</dbReference>
<dbReference type="Pfam" id="PF02706">
    <property type="entry name" value="Wzz"/>
    <property type="match status" value="1"/>
</dbReference>
<evidence type="ECO:0000256" key="7">
    <source>
        <dbReference type="SAM" id="MobiDB-lite"/>
    </source>
</evidence>
<dbReference type="PANTHER" id="PTHR32309">
    <property type="entry name" value="TYROSINE-PROTEIN KINASE"/>
    <property type="match status" value="1"/>
</dbReference>
<sequence>MEKTHDEEMAIDLWELISALKKRALIILAACLLGGVVAGVYTKLCITPMYTATSSMLVTTQETTLTSIADLQLGSALTGDYSILATSRSVLEEVIEDLGLNMNHHQLRGSITITNPEGTHIMEVTARSSDPETAKKIADTMAVVSAQYIKEKMEVAPPKIIEEAEVPSSPVSPSMNKNVMMGALAGFALAAAIVILFAIMNDSIKTEDDIERALGIPTLAVIPDRKDYIDDHGGSKKKKGKRRRQSKWRNKR</sequence>
<dbReference type="RefSeq" id="WP_004847925.1">
    <property type="nucleotide sequence ID" value="NZ_CATXVX010000010.1"/>
</dbReference>
<feature type="transmembrane region" description="Helical" evidence="8">
    <location>
        <begin position="179"/>
        <end position="200"/>
    </location>
</feature>
<dbReference type="EMBL" id="RCYR01000031">
    <property type="protein sequence ID" value="RYS77736.1"/>
    <property type="molecule type" value="Genomic_DNA"/>
</dbReference>
<proteinExistence type="inferred from homology"/>
<evidence type="ECO:0000313" key="13">
    <source>
        <dbReference type="Proteomes" id="UP000292665"/>
    </source>
</evidence>
<feature type="transmembrane region" description="Helical" evidence="8">
    <location>
        <begin position="24"/>
        <end position="46"/>
    </location>
</feature>
<organism evidence="10 12">
    <name type="scientific">[Ruminococcus] torques</name>
    <dbReference type="NCBI Taxonomy" id="33039"/>
    <lineage>
        <taxon>Bacteria</taxon>
        <taxon>Bacillati</taxon>
        <taxon>Bacillota</taxon>
        <taxon>Clostridia</taxon>
        <taxon>Lachnospirales</taxon>
        <taxon>Lachnospiraceae</taxon>
        <taxon>Mediterraneibacter</taxon>
    </lineage>
</organism>
<reference evidence="11 13" key="2">
    <citation type="journal article" date="2019" name="Science, e1252229">
        <title>Invertible promoters mediate bacterial phase variation, antibiotic resistance, and host adaptation in the gut.</title>
        <authorList>
            <person name="Jiang X."/>
            <person name="Hall A.B."/>
            <person name="Arthur T.D."/>
            <person name="Plichta D.R."/>
            <person name="Covington C.T."/>
            <person name="Poyet M."/>
            <person name="Crothers J."/>
            <person name="Moses P.L."/>
            <person name="Tolonen A.C."/>
            <person name="Vlamakis H."/>
            <person name="Alm E.J."/>
            <person name="Xavier R.J."/>
        </authorList>
    </citation>
    <scope>NUCLEOTIDE SEQUENCE [LARGE SCALE GENOMIC DNA]</scope>
    <source>
        <strain evidence="11">Aa_0143</strain>
        <strain evidence="13">aa_0143</strain>
    </source>
</reference>
<evidence type="ECO:0000256" key="8">
    <source>
        <dbReference type="SAM" id="Phobius"/>
    </source>
</evidence>
<dbReference type="InterPro" id="IPR050445">
    <property type="entry name" value="Bact_polysacc_biosynth/exp"/>
</dbReference>
<dbReference type="InterPro" id="IPR003856">
    <property type="entry name" value="LPS_length_determ_N"/>
</dbReference>
<keyword evidence="6 8" id="KW-0472">Membrane</keyword>
<dbReference type="GO" id="GO:0004713">
    <property type="term" value="F:protein tyrosine kinase activity"/>
    <property type="evidence" value="ECO:0007669"/>
    <property type="project" value="TreeGrafter"/>
</dbReference>
<feature type="compositionally biased region" description="Basic residues" evidence="7">
    <location>
        <begin position="235"/>
        <end position="252"/>
    </location>
</feature>
<dbReference type="AlphaFoldDB" id="A0A174AL00"/>
<protein>
    <submittedName>
        <fullName evidence="10">Capsular polysaccharide type 8 biosynthesis protein cap8A</fullName>
    </submittedName>
    <submittedName>
        <fullName evidence="11">Polysaccharide export protein</fullName>
    </submittedName>
</protein>